<evidence type="ECO:0000256" key="8">
    <source>
        <dbReference type="ARBA" id="ARBA00022801"/>
    </source>
</evidence>
<feature type="binding site" evidence="15">
    <location>
        <position position="171"/>
    </location>
    <ligand>
        <name>NADP(+)</name>
        <dbReference type="ChEBI" id="CHEBI:58349"/>
    </ligand>
</feature>
<evidence type="ECO:0000256" key="1">
    <source>
        <dbReference type="ARBA" id="ARBA00002151"/>
    </source>
</evidence>
<feature type="binding site" evidence="15">
    <location>
        <position position="201"/>
    </location>
    <ligand>
        <name>NADP(+)</name>
        <dbReference type="ChEBI" id="CHEBI:58349"/>
    </ligand>
</feature>
<dbReference type="EMBL" id="CP041345">
    <property type="protein sequence ID" value="QKG81244.1"/>
    <property type="molecule type" value="Genomic_DNA"/>
</dbReference>
<dbReference type="AlphaFoldDB" id="A0A7D4C287"/>
<dbReference type="InterPro" id="IPR004794">
    <property type="entry name" value="Eubact_RibD"/>
</dbReference>
<feature type="binding site" evidence="15">
    <location>
        <position position="292"/>
    </location>
    <ligand>
        <name>substrate</name>
    </ligand>
</feature>
<keyword evidence="12" id="KW-0511">Multifunctional enzyme</keyword>
<dbReference type="InterPro" id="IPR016192">
    <property type="entry name" value="APOBEC/CMP_deaminase_Zn-bd"/>
</dbReference>
<dbReference type="Gene3D" id="3.40.430.10">
    <property type="entry name" value="Dihydrofolate Reductase, subunit A"/>
    <property type="match status" value="1"/>
</dbReference>
<evidence type="ECO:0000256" key="14">
    <source>
        <dbReference type="PIRSR" id="PIRSR006769-1"/>
    </source>
</evidence>
<comment type="similarity">
    <text evidence="4 13">In the N-terminal section; belongs to the cytidine and deoxycytidylate deaminase family.</text>
</comment>
<reference evidence="18 19" key="1">
    <citation type="submission" date="2019-07" db="EMBL/GenBank/DDBJ databases">
        <title>Thalassofilum flectens gen. nov., sp. nov., a novel moderate thermophilic anaerobe from a shallow sea hot spring in Kunashir Island (Russia), representing a new family in the order Bacteroidales, and proposal of Thalassofilacea fam. nov.</title>
        <authorList>
            <person name="Kochetkova T.V."/>
            <person name="Podosokorskaya O.A."/>
            <person name="Novikov A."/>
            <person name="Elcheninov A.G."/>
            <person name="Toshchakov S.V."/>
            <person name="Kublanov I.V."/>
        </authorList>
    </citation>
    <scope>NUCLEOTIDE SEQUENCE [LARGE SCALE GENOMIC DNA]</scope>
    <source>
        <strain evidence="18 19">38-H</strain>
    </source>
</reference>
<dbReference type="InterPro" id="IPR002125">
    <property type="entry name" value="CMP_dCMP_dom"/>
</dbReference>
<keyword evidence="11 13" id="KW-0560">Oxidoreductase</keyword>
<dbReference type="GO" id="GO:0008835">
    <property type="term" value="F:diaminohydroxyphosphoribosylaminopyrimidine deaminase activity"/>
    <property type="evidence" value="ECO:0007669"/>
    <property type="project" value="UniProtKB-EC"/>
</dbReference>
<dbReference type="Proteomes" id="UP000500961">
    <property type="component" value="Chromosome"/>
</dbReference>
<keyword evidence="7 13" id="KW-0479">Metal-binding</keyword>
<evidence type="ECO:0000256" key="15">
    <source>
        <dbReference type="PIRSR" id="PIRSR006769-2"/>
    </source>
</evidence>
<comment type="pathway">
    <text evidence="2 13">Cofactor biosynthesis; riboflavin biosynthesis; 5-amino-6-(D-ribitylamino)uracil from GTP: step 2/4.</text>
</comment>
<evidence type="ECO:0000256" key="12">
    <source>
        <dbReference type="ARBA" id="ARBA00023268"/>
    </source>
</evidence>
<dbReference type="InterPro" id="IPR002734">
    <property type="entry name" value="RibDG_C"/>
</dbReference>
<feature type="binding site" evidence="16">
    <location>
        <position position="80"/>
    </location>
    <ligand>
        <name>Zn(2+)</name>
        <dbReference type="ChEBI" id="CHEBI:29105"/>
        <note>catalytic</note>
    </ligand>
</feature>
<dbReference type="InterPro" id="IPR016193">
    <property type="entry name" value="Cytidine_deaminase-like"/>
</dbReference>
<comment type="catalytic activity">
    <reaction evidence="13">
        <text>5-amino-6-(5-phospho-D-ribitylamino)uracil + NADP(+) = 5-amino-6-(5-phospho-D-ribosylamino)uracil + NADPH + H(+)</text>
        <dbReference type="Rhea" id="RHEA:17845"/>
        <dbReference type="ChEBI" id="CHEBI:15378"/>
        <dbReference type="ChEBI" id="CHEBI:57783"/>
        <dbReference type="ChEBI" id="CHEBI:58349"/>
        <dbReference type="ChEBI" id="CHEBI:58421"/>
        <dbReference type="ChEBI" id="CHEBI:58453"/>
        <dbReference type="EC" id="1.1.1.193"/>
    </reaction>
</comment>
<dbReference type="NCBIfam" id="TIGR00326">
    <property type="entry name" value="eubact_ribD"/>
    <property type="match status" value="1"/>
</dbReference>
<sequence>MARCLELALGGQGNVAPNPLVGAVIVHNGKIIGEGFHAVYGQAHAEVNAINSVQNKELLKESTLYVSLEPCSHYGKTPPCTERIIEHEIPRVVIATTDPNPKVAGRGIEVLRNSGKEVITGVLEDEAKELNRRFITFHTKKRPYVILKWAQTMDGFIDKIREANEPVGSNWITNELARSLVHRWRSEEQAIIVGTNTVEKDNPRLNVRNWSGRPPVRVVIDRKLRLPLNSNVFDGSQPTLLITGNNSSSQARKHEFTGIENLEIITIDFAKGIENQILKELAERDIISVIIEGGGMVLSSFIKKNLWDEARMFVGNKFFGDGIKAPTLSGKLISYDEIGDSKLFVYRRSRQG</sequence>
<keyword evidence="19" id="KW-1185">Reference proteome</keyword>
<feature type="binding site" evidence="15">
    <location>
        <position position="169"/>
    </location>
    <ligand>
        <name>NADP(+)</name>
        <dbReference type="ChEBI" id="CHEBI:58349"/>
    </ligand>
</feature>
<dbReference type="UniPathway" id="UPA00275">
    <property type="reaction ID" value="UER00401"/>
</dbReference>
<dbReference type="Pfam" id="PF00383">
    <property type="entry name" value="dCMP_cyt_deam_1"/>
    <property type="match status" value="1"/>
</dbReference>
<comment type="catalytic activity">
    <reaction evidence="13">
        <text>2,5-diamino-6-hydroxy-4-(5-phosphoribosylamino)-pyrimidine + H2O + H(+) = 5-amino-6-(5-phospho-D-ribosylamino)uracil + NH4(+)</text>
        <dbReference type="Rhea" id="RHEA:21868"/>
        <dbReference type="ChEBI" id="CHEBI:15377"/>
        <dbReference type="ChEBI" id="CHEBI:15378"/>
        <dbReference type="ChEBI" id="CHEBI:28938"/>
        <dbReference type="ChEBI" id="CHEBI:58453"/>
        <dbReference type="ChEBI" id="CHEBI:58614"/>
        <dbReference type="EC" id="3.5.4.26"/>
    </reaction>
</comment>
<dbReference type="GO" id="GO:0008270">
    <property type="term" value="F:zinc ion binding"/>
    <property type="evidence" value="ECO:0007669"/>
    <property type="project" value="InterPro"/>
</dbReference>
<dbReference type="InterPro" id="IPR050765">
    <property type="entry name" value="Riboflavin_Biosynth_HTPR"/>
</dbReference>
<dbReference type="SUPFAM" id="SSF53597">
    <property type="entry name" value="Dihydrofolate reductase-like"/>
    <property type="match status" value="1"/>
</dbReference>
<evidence type="ECO:0000256" key="5">
    <source>
        <dbReference type="ARBA" id="ARBA00007417"/>
    </source>
</evidence>
<comment type="cofactor">
    <cofactor evidence="13 16">
        <name>Zn(2+)</name>
        <dbReference type="ChEBI" id="CHEBI:29105"/>
    </cofactor>
    <text evidence="13 16">Binds 1 zinc ion.</text>
</comment>
<keyword evidence="8 13" id="KW-0378">Hydrolase</keyword>
<dbReference type="EC" id="1.1.1.193" evidence="13"/>
<dbReference type="SUPFAM" id="SSF53927">
    <property type="entry name" value="Cytidine deaminase-like"/>
    <property type="match status" value="1"/>
</dbReference>
<comment type="similarity">
    <text evidence="5 13">In the C-terminal section; belongs to the HTP reductase family.</text>
</comment>
<evidence type="ECO:0000256" key="16">
    <source>
        <dbReference type="PIRSR" id="PIRSR006769-3"/>
    </source>
</evidence>
<keyword evidence="6 13" id="KW-0686">Riboflavin biosynthesis</keyword>
<evidence type="ECO:0000256" key="11">
    <source>
        <dbReference type="ARBA" id="ARBA00023002"/>
    </source>
</evidence>
<feature type="binding site" evidence="16">
    <location>
        <position position="44"/>
    </location>
    <ligand>
        <name>Zn(2+)</name>
        <dbReference type="ChEBI" id="CHEBI:29105"/>
        <note>catalytic</note>
    </ligand>
</feature>
<dbReference type="EC" id="3.5.4.26" evidence="13"/>
<feature type="binding site" evidence="16">
    <location>
        <position position="71"/>
    </location>
    <ligand>
        <name>Zn(2+)</name>
        <dbReference type="ChEBI" id="CHEBI:29105"/>
        <note>catalytic</note>
    </ligand>
</feature>
<dbReference type="KEGG" id="ttz:FHG85_08745"/>
<feature type="binding site" evidence="15">
    <location>
        <begin position="294"/>
        <end position="300"/>
    </location>
    <ligand>
        <name>NADP(+)</name>
        <dbReference type="ChEBI" id="CHEBI:58349"/>
    </ligand>
</feature>
<protein>
    <recommendedName>
        <fullName evidence="13">Riboflavin biosynthesis protein RibD</fullName>
    </recommendedName>
    <domain>
        <recommendedName>
            <fullName evidence="13">Diaminohydroxyphosphoribosylaminopyrimidine deaminase</fullName>
            <shortName evidence="13">DRAP deaminase</shortName>
            <ecNumber evidence="13">3.5.4.26</ecNumber>
        </recommendedName>
        <alternativeName>
            <fullName evidence="13">Riboflavin-specific deaminase</fullName>
        </alternativeName>
    </domain>
    <domain>
        <recommendedName>
            <fullName evidence="13">5-amino-6-(5-phosphoribosylamino)uracil reductase</fullName>
            <ecNumber evidence="13">1.1.1.193</ecNumber>
        </recommendedName>
        <alternativeName>
            <fullName evidence="13">HTP reductase</fullName>
        </alternativeName>
    </domain>
</protein>
<dbReference type="PROSITE" id="PS51747">
    <property type="entry name" value="CYT_DCMP_DEAMINASES_2"/>
    <property type="match status" value="1"/>
</dbReference>
<feature type="binding site" evidence="15">
    <location>
        <position position="208"/>
    </location>
    <ligand>
        <name>substrate</name>
    </ligand>
</feature>
<comment type="pathway">
    <text evidence="3 13">Cofactor biosynthesis; riboflavin biosynthesis; 5-amino-6-(D-ribitylamino)uracil from GTP: step 3/4.</text>
</comment>
<dbReference type="Pfam" id="PF01872">
    <property type="entry name" value="RibD_C"/>
    <property type="match status" value="1"/>
</dbReference>
<evidence type="ECO:0000256" key="10">
    <source>
        <dbReference type="ARBA" id="ARBA00022857"/>
    </source>
</evidence>
<feature type="binding site" evidence="15">
    <location>
        <position position="205"/>
    </location>
    <ligand>
        <name>substrate</name>
    </ligand>
</feature>
<evidence type="ECO:0000256" key="7">
    <source>
        <dbReference type="ARBA" id="ARBA00022723"/>
    </source>
</evidence>
<evidence type="ECO:0000256" key="3">
    <source>
        <dbReference type="ARBA" id="ARBA00004910"/>
    </source>
</evidence>
<dbReference type="GO" id="GO:0009231">
    <property type="term" value="P:riboflavin biosynthetic process"/>
    <property type="evidence" value="ECO:0007669"/>
    <property type="project" value="UniProtKB-UniPathway"/>
</dbReference>
<feature type="binding site" evidence="15">
    <location>
        <position position="197"/>
    </location>
    <ligand>
        <name>NADP(+)</name>
        <dbReference type="ChEBI" id="CHEBI:58349"/>
    </ligand>
</feature>
<dbReference type="Gene3D" id="3.40.140.10">
    <property type="entry name" value="Cytidine Deaminase, domain 2"/>
    <property type="match status" value="1"/>
</dbReference>
<evidence type="ECO:0000256" key="13">
    <source>
        <dbReference type="PIRNR" id="PIRNR006769"/>
    </source>
</evidence>
<feature type="domain" description="CMP/dCMP-type deaminase" evidence="17">
    <location>
        <begin position="1"/>
        <end position="119"/>
    </location>
</feature>
<evidence type="ECO:0000256" key="9">
    <source>
        <dbReference type="ARBA" id="ARBA00022833"/>
    </source>
</evidence>
<comment type="function">
    <text evidence="1 13">Converts 2,5-diamino-6-(ribosylamino)-4(3h)-pyrimidinone 5'-phosphate into 5-amino-6-(ribosylamino)-2,4(1h,3h)-pyrimidinedione 5'-phosphate.</text>
</comment>
<gene>
    <name evidence="18" type="primary">ribD</name>
    <name evidence="18" type="ORF">FHG85_08745</name>
</gene>
<evidence type="ECO:0000313" key="18">
    <source>
        <dbReference type="EMBL" id="QKG81244.1"/>
    </source>
</evidence>
<dbReference type="GO" id="GO:0008703">
    <property type="term" value="F:5-amino-6-(5-phosphoribosylamino)uracil reductase activity"/>
    <property type="evidence" value="ECO:0007669"/>
    <property type="project" value="UniProtKB-EC"/>
</dbReference>
<dbReference type="FunFam" id="3.40.140.10:FF:000025">
    <property type="entry name" value="Riboflavin biosynthesis protein RibD"/>
    <property type="match status" value="1"/>
</dbReference>
<dbReference type="InterPro" id="IPR024072">
    <property type="entry name" value="DHFR-like_dom_sf"/>
</dbReference>
<evidence type="ECO:0000256" key="6">
    <source>
        <dbReference type="ARBA" id="ARBA00022619"/>
    </source>
</evidence>
<dbReference type="PIRSF" id="PIRSF006769">
    <property type="entry name" value="RibD"/>
    <property type="match status" value="1"/>
</dbReference>
<evidence type="ECO:0000259" key="17">
    <source>
        <dbReference type="PROSITE" id="PS51747"/>
    </source>
</evidence>
<evidence type="ECO:0000256" key="4">
    <source>
        <dbReference type="ARBA" id="ARBA00005259"/>
    </source>
</evidence>
<feature type="binding site" evidence="15">
    <location>
        <position position="185"/>
    </location>
    <ligand>
        <name>substrate</name>
    </ligand>
</feature>
<dbReference type="PANTHER" id="PTHR38011:SF7">
    <property type="entry name" value="2,5-DIAMINO-6-RIBOSYLAMINO-4(3H)-PYRIMIDINONE 5'-PHOSPHATE REDUCTASE"/>
    <property type="match status" value="1"/>
</dbReference>
<feature type="binding site" evidence="15">
    <location>
        <position position="150"/>
    </location>
    <ligand>
        <name>NADP(+)</name>
        <dbReference type="ChEBI" id="CHEBI:58349"/>
    </ligand>
</feature>
<keyword evidence="9 13" id="KW-0862">Zinc</keyword>
<feature type="active site" description="Proton donor" evidence="14">
    <location>
        <position position="46"/>
    </location>
</feature>
<proteinExistence type="inferred from homology"/>
<organism evidence="18 19">
    <name type="scientific">Tenuifilum thalassicum</name>
    <dbReference type="NCBI Taxonomy" id="2590900"/>
    <lineage>
        <taxon>Bacteria</taxon>
        <taxon>Pseudomonadati</taxon>
        <taxon>Bacteroidota</taxon>
        <taxon>Bacteroidia</taxon>
        <taxon>Bacteroidales</taxon>
        <taxon>Tenuifilaceae</taxon>
        <taxon>Tenuifilum</taxon>
    </lineage>
</organism>
<dbReference type="PANTHER" id="PTHR38011">
    <property type="entry name" value="DIHYDROFOLATE REDUCTASE FAMILY PROTEIN (AFU_ORTHOLOGUE AFUA_8G06820)"/>
    <property type="match status" value="1"/>
</dbReference>
<dbReference type="PROSITE" id="PS00903">
    <property type="entry name" value="CYT_DCMP_DEAMINASES_1"/>
    <property type="match status" value="1"/>
</dbReference>
<evidence type="ECO:0000313" key="19">
    <source>
        <dbReference type="Proteomes" id="UP000500961"/>
    </source>
</evidence>
<accession>A0A7D4C287</accession>
<name>A0A7D4C287_9BACT</name>
<keyword evidence="10 13" id="KW-0521">NADP</keyword>
<evidence type="ECO:0000256" key="2">
    <source>
        <dbReference type="ARBA" id="ARBA00004882"/>
    </source>
</evidence>
<dbReference type="CDD" id="cd01284">
    <property type="entry name" value="Riboflavin_deaminase-reductase"/>
    <property type="match status" value="1"/>
</dbReference>